<dbReference type="GO" id="GO:0006508">
    <property type="term" value="P:proteolysis"/>
    <property type="evidence" value="ECO:0007669"/>
    <property type="project" value="UniProtKB-KW"/>
</dbReference>
<evidence type="ECO:0000256" key="3">
    <source>
        <dbReference type="ARBA" id="ARBA00022807"/>
    </source>
</evidence>
<evidence type="ECO:0000256" key="1">
    <source>
        <dbReference type="ARBA" id="ARBA00022670"/>
    </source>
</evidence>
<dbReference type="AlphaFoldDB" id="A0A8T1PEQ6"/>
<dbReference type="GO" id="GO:0008234">
    <property type="term" value="F:cysteine-type peptidase activity"/>
    <property type="evidence" value="ECO:0007669"/>
    <property type="project" value="UniProtKB-KW"/>
</dbReference>
<comment type="caution">
    <text evidence="5">The sequence shown here is derived from an EMBL/GenBank/DDBJ whole genome shotgun (WGS) entry which is preliminary data.</text>
</comment>
<organism evidence="5 6">
    <name type="scientific">Carya illinoinensis</name>
    <name type="common">Pecan</name>
    <dbReference type="NCBI Taxonomy" id="32201"/>
    <lineage>
        <taxon>Eukaryota</taxon>
        <taxon>Viridiplantae</taxon>
        <taxon>Streptophyta</taxon>
        <taxon>Embryophyta</taxon>
        <taxon>Tracheophyta</taxon>
        <taxon>Spermatophyta</taxon>
        <taxon>Magnoliopsida</taxon>
        <taxon>eudicotyledons</taxon>
        <taxon>Gunneridae</taxon>
        <taxon>Pentapetalae</taxon>
        <taxon>rosids</taxon>
        <taxon>fabids</taxon>
        <taxon>Fagales</taxon>
        <taxon>Juglandaceae</taxon>
        <taxon>Carya</taxon>
    </lineage>
</organism>
<dbReference type="InterPro" id="IPR013128">
    <property type="entry name" value="Peptidase_C1A"/>
</dbReference>
<keyword evidence="1" id="KW-0645">Protease</keyword>
<keyword evidence="2" id="KW-0378">Hydrolase</keyword>
<evidence type="ECO:0000313" key="6">
    <source>
        <dbReference type="Proteomes" id="UP000811609"/>
    </source>
</evidence>
<accession>A0A8T1PEQ6</accession>
<dbReference type="EMBL" id="CM031817">
    <property type="protein sequence ID" value="KAG6641365.1"/>
    <property type="molecule type" value="Genomic_DNA"/>
</dbReference>
<proteinExistence type="predicted"/>
<evidence type="ECO:0000313" key="5">
    <source>
        <dbReference type="EMBL" id="KAG6641365.1"/>
    </source>
</evidence>
<gene>
    <name evidence="5" type="ORF">CIPAW_09G068700</name>
</gene>
<dbReference type="InterPro" id="IPR000668">
    <property type="entry name" value="Peptidase_C1A_C"/>
</dbReference>
<dbReference type="PANTHER" id="PTHR12411">
    <property type="entry name" value="CYSTEINE PROTEASE FAMILY C1-RELATED"/>
    <property type="match status" value="1"/>
</dbReference>
<keyword evidence="3" id="KW-0788">Thiol protease</keyword>
<name>A0A8T1PEQ6_CARIL</name>
<dbReference type="Proteomes" id="UP000811609">
    <property type="component" value="Chromosome 9"/>
</dbReference>
<reference evidence="5" key="1">
    <citation type="submission" date="2020-12" db="EMBL/GenBank/DDBJ databases">
        <title>WGS assembly of Carya illinoinensis cv. Pawnee.</title>
        <authorList>
            <person name="Platts A."/>
            <person name="Shu S."/>
            <person name="Wright S."/>
            <person name="Barry K."/>
            <person name="Edger P."/>
            <person name="Pires J.C."/>
            <person name="Schmutz J."/>
        </authorList>
    </citation>
    <scope>NUCLEOTIDE SEQUENCE</scope>
    <source>
        <tissue evidence="5">Leaf</tissue>
    </source>
</reference>
<sequence length="107" mass="11842">MNSDTEHNHGCNGGGMDRTYEYKIQNQGFTTEANYPYETMEEICDMKKASTLATAISEFGYVPSNNEVELLMVVATQPVSVSIDGAGQGQICVVDWWLSTLENLSKH</sequence>
<protein>
    <recommendedName>
        <fullName evidence="4">Peptidase C1A papain C-terminal domain-containing protein</fullName>
    </recommendedName>
</protein>
<keyword evidence="6" id="KW-1185">Reference proteome</keyword>
<dbReference type="Pfam" id="PF00112">
    <property type="entry name" value="Peptidase_C1"/>
    <property type="match status" value="1"/>
</dbReference>
<evidence type="ECO:0000256" key="2">
    <source>
        <dbReference type="ARBA" id="ARBA00022801"/>
    </source>
</evidence>
<feature type="domain" description="Peptidase C1A papain C-terminal" evidence="4">
    <location>
        <begin position="5"/>
        <end position="87"/>
    </location>
</feature>
<evidence type="ECO:0000259" key="4">
    <source>
        <dbReference type="Pfam" id="PF00112"/>
    </source>
</evidence>